<keyword evidence="5" id="KW-1185">Reference proteome</keyword>
<evidence type="ECO:0000259" key="3">
    <source>
        <dbReference type="PROSITE" id="PS50932"/>
    </source>
</evidence>
<dbReference type="Gene3D" id="1.10.260.40">
    <property type="entry name" value="lambda repressor-like DNA-binding domains"/>
    <property type="match status" value="1"/>
</dbReference>
<dbReference type="Pfam" id="PF00356">
    <property type="entry name" value="LacI"/>
    <property type="match status" value="1"/>
</dbReference>
<dbReference type="InterPro" id="IPR028082">
    <property type="entry name" value="Peripla_BP_I"/>
</dbReference>
<dbReference type="Gene3D" id="3.40.50.2300">
    <property type="match status" value="2"/>
</dbReference>
<comment type="subcellular location">
    <subcellularLocation>
        <location evidence="1">Periplasm</location>
    </subcellularLocation>
</comment>
<dbReference type="RefSeq" id="WP_033633272.1">
    <property type="nucleotide sequence ID" value="NZ_CBCSIN010000017.1"/>
</dbReference>
<dbReference type="PROSITE" id="PS50932">
    <property type="entry name" value="HTH_LACI_2"/>
    <property type="match status" value="1"/>
</dbReference>
<reference evidence="4 5" key="1">
    <citation type="submission" date="2016-10" db="EMBL/GenBank/DDBJ databases">
        <authorList>
            <person name="Varghese N."/>
            <person name="Submissions S."/>
        </authorList>
    </citation>
    <scope>NUCLEOTIDE SEQUENCE [LARGE SCALE GENOMIC DNA]</scope>
    <source>
        <strain evidence="4 5">CGMCC 1.6853</strain>
    </source>
</reference>
<comment type="similarity">
    <text evidence="2">Belongs to the bacterial solute-binding protein 2 family.</text>
</comment>
<dbReference type="PANTHER" id="PTHR30036:SF7">
    <property type="entry name" value="ABC TRANSPORTER PERIPLASMIC-BINDING PROTEIN YPHF"/>
    <property type="match status" value="1"/>
</dbReference>
<dbReference type="InterPro" id="IPR050555">
    <property type="entry name" value="Bact_Solute-Bind_Prot2"/>
</dbReference>
<comment type="caution">
    <text evidence="4">The sequence shown here is derived from an EMBL/GenBank/DDBJ whole genome shotgun (WGS) entry which is preliminary data.</text>
</comment>
<dbReference type="InterPro" id="IPR025997">
    <property type="entry name" value="SBP_2_dom"/>
</dbReference>
<dbReference type="CDD" id="cd01392">
    <property type="entry name" value="HTH_LacI"/>
    <property type="match status" value="1"/>
</dbReference>
<dbReference type="CDD" id="cd06307">
    <property type="entry name" value="PBP1_sugar_binding"/>
    <property type="match status" value="1"/>
</dbReference>
<evidence type="ECO:0000313" key="4">
    <source>
        <dbReference type="EMBL" id="SCZ14396.1"/>
    </source>
</evidence>
<feature type="domain" description="HTH lacI-type" evidence="3">
    <location>
        <begin position="6"/>
        <end position="49"/>
    </location>
</feature>
<dbReference type="SUPFAM" id="SSF47413">
    <property type="entry name" value="lambda repressor-like DNA-binding domains"/>
    <property type="match status" value="1"/>
</dbReference>
<dbReference type="SUPFAM" id="SSF53822">
    <property type="entry name" value="Periplasmic binding protein-like I"/>
    <property type="match status" value="1"/>
</dbReference>
<evidence type="ECO:0000313" key="5">
    <source>
        <dbReference type="Proteomes" id="UP000183031"/>
    </source>
</evidence>
<dbReference type="EMBL" id="FMUT01000016">
    <property type="protein sequence ID" value="SCZ14396.1"/>
    <property type="molecule type" value="Genomic_DNA"/>
</dbReference>
<name>A0A1G5LNJ2_9GAMM</name>
<evidence type="ECO:0000256" key="2">
    <source>
        <dbReference type="ARBA" id="ARBA00007639"/>
    </source>
</evidence>
<organism evidence="4 5">
    <name type="scientific">Serratia nematodiphila</name>
    <dbReference type="NCBI Taxonomy" id="458197"/>
    <lineage>
        <taxon>Bacteria</taxon>
        <taxon>Pseudomonadati</taxon>
        <taxon>Pseudomonadota</taxon>
        <taxon>Gammaproteobacteria</taxon>
        <taxon>Enterobacterales</taxon>
        <taxon>Yersiniaceae</taxon>
        <taxon>Serratia</taxon>
    </lineage>
</organism>
<sequence length="343" mass="37530">MSGKKTTMAAIAREARVGIATVDRVINQRASVRPVTQRRVIEAAKKLGFALEKSHCLSAVLGRPERRLRMGFILLRREHSFYAQLADELMAQAAPYHEPGQPPQFIFHSLNAIGDTAAAISQLSRQVEAIGVLALDHPLIHYAVEEAAQAGINVFALLSDLSVPSRAGYIGLDNQKAGRTAGWAVDRLCRRQGDVGVIIGDNRFTCQEACEIGFRSYLREQMSGQRVLEPVRSLEDAETARRVTRELLASHPELAALYAPSGGVEGIIQALRESGRQRDITLVCHGPVQGGEMALLDGTVDLLLCHRIPELAATIVETLLAADEQPGLRHIINRFDVITKENL</sequence>
<proteinExistence type="inferred from homology"/>
<dbReference type="Proteomes" id="UP000183031">
    <property type="component" value="Unassembled WGS sequence"/>
</dbReference>
<dbReference type="InterPro" id="IPR010982">
    <property type="entry name" value="Lambda_DNA-bd_dom_sf"/>
</dbReference>
<evidence type="ECO:0000256" key="1">
    <source>
        <dbReference type="ARBA" id="ARBA00004418"/>
    </source>
</evidence>
<dbReference type="InterPro" id="IPR000843">
    <property type="entry name" value="HTH_LacI"/>
</dbReference>
<dbReference type="PANTHER" id="PTHR30036">
    <property type="entry name" value="D-XYLOSE-BINDING PERIPLASMIC PROTEIN"/>
    <property type="match status" value="1"/>
</dbReference>
<accession>A0A1G5LNJ2</accession>
<protein>
    <submittedName>
        <fullName evidence="4">LacI family transcriptional regulator</fullName>
    </submittedName>
</protein>
<dbReference type="SMART" id="SM00354">
    <property type="entry name" value="HTH_LACI"/>
    <property type="match status" value="1"/>
</dbReference>
<dbReference type="Pfam" id="PF13407">
    <property type="entry name" value="Peripla_BP_4"/>
    <property type="match status" value="1"/>
</dbReference>
<gene>
    <name evidence="4" type="ORF">SAMN02927935_04619</name>
</gene>